<evidence type="ECO:0000313" key="2">
    <source>
        <dbReference type="EMBL" id="OJZ79627.1"/>
    </source>
</evidence>
<protein>
    <submittedName>
        <fullName evidence="2">Uncharacterized protein</fullName>
    </submittedName>
</protein>
<evidence type="ECO:0000256" key="1">
    <source>
        <dbReference type="SAM" id="MobiDB-lite"/>
    </source>
</evidence>
<organism evidence="2 3">
    <name type="scientific">Aspergillus luchuensis (strain CBS 106.47)</name>
    <dbReference type="NCBI Taxonomy" id="1137211"/>
    <lineage>
        <taxon>Eukaryota</taxon>
        <taxon>Fungi</taxon>
        <taxon>Dikarya</taxon>
        <taxon>Ascomycota</taxon>
        <taxon>Pezizomycotina</taxon>
        <taxon>Eurotiomycetes</taxon>
        <taxon>Eurotiomycetidae</taxon>
        <taxon>Eurotiales</taxon>
        <taxon>Aspergillaceae</taxon>
        <taxon>Aspergillus</taxon>
        <taxon>Aspergillus subgen. Circumdati</taxon>
    </lineage>
</organism>
<dbReference type="AlphaFoldDB" id="A0A1M3SYQ6"/>
<evidence type="ECO:0000313" key="3">
    <source>
        <dbReference type="Proteomes" id="UP000184063"/>
    </source>
</evidence>
<feature type="region of interest" description="Disordered" evidence="1">
    <location>
        <begin position="1"/>
        <end position="24"/>
    </location>
</feature>
<sequence length="104" mass="11373">MSDGARSRFPPGKPSASSRRHACDRCRRQKLKVRRQDRPVFPTPALTGMRSISAMLRSHVLYACALALSARQPRHLCASRSDPLGLPACGIEAAILCAPVWGLH</sequence>
<dbReference type="EMBL" id="KV878282">
    <property type="protein sequence ID" value="OJZ79627.1"/>
    <property type="molecule type" value="Genomic_DNA"/>
</dbReference>
<accession>A0A1M3SYQ6</accession>
<name>A0A1M3SYQ6_ASPLC</name>
<proteinExistence type="predicted"/>
<reference evidence="3" key="1">
    <citation type="journal article" date="2017" name="Genome Biol.">
        <title>Comparative genomics reveals high biological diversity and specific adaptations in the industrially and medically important fungal genus Aspergillus.</title>
        <authorList>
            <person name="de Vries R.P."/>
            <person name="Riley R."/>
            <person name="Wiebenga A."/>
            <person name="Aguilar-Osorio G."/>
            <person name="Amillis S."/>
            <person name="Uchima C.A."/>
            <person name="Anderluh G."/>
            <person name="Asadollahi M."/>
            <person name="Askin M."/>
            <person name="Barry K."/>
            <person name="Battaglia E."/>
            <person name="Bayram O."/>
            <person name="Benocci T."/>
            <person name="Braus-Stromeyer S.A."/>
            <person name="Caldana C."/>
            <person name="Canovas D."/>
            <person name="Cerqueira G.C."/>
            <person name="Chen F."/>
            <person name="Chen W."/>
            <person name="Choi C."/>
            <person name="Clum A."/>
            <person name="Dos Santos R.A."/>
            <person name="Damasio A.R."/>
            <person name="Diallinas G."/>
            <person name="Emri T."/>
            <person name="Fekete E."/>
            <person name="Flipphi M."/>
            <person name="Freyberg S."/>
            <person name="Gallo A."/>
            <person name="Gournas C."/>
            <person name="Habgood R."/>
            <person name="Hainaut M."/>
            <person name="Harispe M.L."/>
            <person name="Henrissat B."/>
            <person name="Hilden K.S."/>
            <person name="Hope R."/>
            <person name="Hossain A."/>
            <person name="Karabika E."/>
            <person name="Karaffa L."/>
            <person name="Karanyi Z."/>
            <person name="Krasevec N."/>
            <person name="Kuo A."/>
            <person name="Kusch H."/>
            <person name="LaButti K."/>
            <person name="Lagendijk E.L."/>
            <person name="Lapidus A."/>
            <person name="Levasseur A."/>
            <person name="Lindquist E."/>
            <person name="Lipzen A."/>
            <person name="Logrieco A.F."/>
            <person name="MacCabe A."/>
            <person name="Maekelae M.R."/>
            <person name="Malavazi I."/>
            <person name="Melin P."/>
            <person name="Meyer V."/>
            <person name="Mielnichuk N."/>
            <person name="Miskei M."/>
            <person name="Molnar A.P."/>
            <person name="Mule G."/>
            <person name="Ngan C.Y."/>
            <person name="Orejas M."/>
            <person name="Orosz E."/>
            <person name="Ouedraogo J.P."/>
            <person name="Overkamp K.M."/>
            <person name="Park H.-S."/>
            <person name="Perrone G."/>
            <person name="Piumi F."/>
            <person name="Punt P.J."/>
            <person name="Ram A.F."/>
            <person name="Ramon A."/>
            <person name="Rauscher S."/>
            <person name="Record E."/>
            <person name="Riano-Pachon D.M."/>
            <person name="Robert V."/>
            <person name="Roehrig J."/>
            <person name="Ruller R."/>
            <person name="Salamov A."/>
            <person name="Salih N.S."/>
            <person name="Samson R.A."/>
            <person name="Sandor E."/>
            <person name="Sanguinetti M."/>
            <person name="Schuetze T."/>
            <person name="Sepcic K."/>
            <person name="Shelest E."/>
            <person name="Sherlock G."/>
            <person name="Sophianopoulou V."/>
            <person name="Squina F.M."/>
            <person name="Sun H."/>
            <person name="Susca A."/>
            <person name="Todd R.B."/>
            <person name="Tsang A."/>
            <person name="Unkles S.E."/>
            <person name="van de Wiele N."/>
            <person name="van Rossen-Uffink D."/>
            <person name="Oliveira J.V."/>
            <person name="Vesth T.C."/>
            <person name="Visser J."/>
            <person name="Yu J.-H."/>
            <person name="Zhou M."/>
            <person name="Andersen M.R."/>
            <person name="Archer D.B."/>
            <person name="Baker S.E."/>
            <person name="Benoit I."/>
            <person name="Brakhage A.A."/>
            <person name="Braus G.H."/>
            <person name="Fischer R."/>
            <person name="Frisvad J.C."/>
            <person name="Goldman G.H."/>
            <person name="Houbraken J."/>
            <person name="Oakley B."/>
            <person name="Pocsi I."/>
            <person name="Scazzocchio C."/>
            <person name="Seiboth B."/>
            <person name="vanKuyk P.A."/>
            <person name="Wortman J."/>
            <person name="Dyer P.S."/>
            <person name="Grigoriev I.V."/>
        </authorList>
    </citation>
    <scope>NUCLEOTIDE SEQUENCE [LARGE SCALE GENOMIC DNA]</scope>
    <source>
        <strain evidence="3">CBS 106.47</strain>
    </source>
</reference>
<dbReference type="Proteomes" id="UP000184063">
    <property type="component" value="Unassembled WGS sequence"/>
</dbReference>
<gene>
    <name evidence="2" type="ORF">ASPFODRAFT_557368</name>
</gene>
<dbReference type="VEuPathDB" id="FungiDB:ASPFODRAFT_557368"/>